<dbReference type="Proteomes" id="UP000182737">
    <property type="component" value="Unassembled WGS sequence"/>
</dbReference>
<dbReference type="RefSeq" id="WP_074930196.1">
    <property type="nucleotide sequence ID" value="NZ_FORI01000001.1"/>
</dbReference>
<keyword evidence="1" id="KW-0732">Signal</keyword>
<organism evidence="2 3">
    <name type="scientific">Treponema bryantii</name>
    <dbReference type="NCBI Taxonomy" id="163"/>
    <lineage>
        <taxon>Bacteria</taxon>
        <taxon>Pseudomonadati</taxon>
        <taxon>Spirochaetota</taxon>
        <taxon>Spirochaetia</taxon>
        <taxon>Spirochaetales</taxon>
        <taxon>Treponemataceae</taxon>
        <taxon>Treponema</taxon>
    </lineage>
</organism>
<keyword evidence="3" id="KW-1185">Reference proteome</keyword>
<dbReference type="OrthoDB" id="354691at2"/>
<evidence type="ECO:0000313" key="3">
    <source>
        <dbReference type="Proteomes" id="UP000182737"/>
    </source>
</evidence>
<evidence type="ECO:0000256" key="1">
    <source>
        <dbReference type="SAM" id="SignalP"/>
    </source>
</evidence>
<protein>
    <recommendedName>
        <fullName evidence="4">DUF5723 domain-containing protein</fullName>
    </recommendedName>
</protein>
<proteinExistence type="predicted"/>
<gene>
    <name evidence="2" type="ORF">SAMN04487775_101525</name>
</gene>
<sequence length="475" mass="52550">MKKSLLLLTALFFTFNIFAQSDDDLFGSDDDFFGDDGIEEVADVSAKTDLSKGVLFDTGSIKVGGSLNAGISTNTILWGPDNEDLGDNIHNTTFTPDLSAMLSVDARPTETLRMYTKFGFAYPFEDKATTELKFTPVDFGFGLPKLQFATSAETSITNWFKLKELFTDFSVKDTAFFRFGIHTVTWGAGYFFSPVSDMINSSSIDPENPEKQVDGSLNLRTQVVFPGTQNCLWFYVIPSTNFNNQTAESYARDTALAGKADILIGNWELGLGGLWKYHNAPKAMLTATGSLKKISFFGEFVYSYGALSEWQKNTDWDDKTNIFQATAGFSYYWKDPKLTLAAQYYFEGNDVDFSKKISLYGHNVALMANKGELFKNPDLSLSLFAMANFGHKDATIDDIIEMYPEAAQYATKEQLESAAKEASGLMPSLTANLMLRYSPVKDMSFGLGPALSFKDFETNPTVSFKLSATLGGGKF</sequence>
<dbReference type="EMBL" id="FORI01000001">
    <property type="protein sequence ID" value="SFI46029.1"/>
    <property type="molecule type" value="Genomic_DNA"/>
</dbReference>
<reference evidence="3" key="1">
    <citation type="submission" date="2016-10" db="EMBL/GenBank/DDBJ databases">
        <authorList>
            <person name="Varghese N."/>
            <person name="Submissions S."/>
        </authorList>
    </citation>
    <scope>NUCLEOTIDE SEQUENCE [LARGE SCALE GENOMIC DNA]</scope>
    <source>
        <strain evidence="3">XBD1002</strain>
    </source>
</reference>
<dbReference type="AlphaFoldDB" id="A0A1I3IDS7"/>
<evidence type="ECO:0008006" key="4">
    <source>
        <dbReference type="Google" id="ProtNLM"/>
    </source>
</evidence>
<feature type="chain" id="PRO_5010242347" description="DUF5723 domain-containing protein" evidence="1">
    <location>
        <begin position="20"/>
        <end position="475"/>
    </location>
</feature>
<evidence type="ECO:0000313" key="2">
    <source>
        <dbReference type="EMBL" id="SFI46029.1"/>
    </source>
</evidence>
<name>A0A1I3IDS7_9SPIR</name>
<feature type="signal peptide" evidence="1">
    <location>
        <begin position="1"/>
        <end position="19"/>
    </location>
</feature>
<accession>A0A1I3IDS7</accession>